<accession>A0A1S7RA55</accession>
<gene>
    <name evidence="2" type="ORF">AGR4C_Lc120173</name>
</gene>
<dbReference type="Gene3D" id="3.90.550.10">
    <property type="entry name" value="Spore Coat Polysaccharide Biosynthesis Protein SpsA, Chain A"/>
    <property type="match status" value="1"/>
</dbReference>
<keyword evidence="2" id="KW-0808">Transferase</keyword>
<dbReference type="PANTHER" id="PTHR48090">
    <property type="entry name" value="UNDECAPRENYL-PHOSPHATE 4-DEOXY-4-FORMAMIDO-L-ARABINOSE TRANSFERASE-RELATED"/>
    <property type="match status" value="1"/>
</dbReference>
<organism evidence="2 3">
    <name type="scientific">Agrobacterium tumefaciens str. Kerr 14</name>
    <dbReference type="NCBI Taxonomy" id="1183424"/>
    <lineage>
        <taxon>Bacteria</taxon>
        <taxon>Pseudomonadati</taxon>
        <taxon>Pseudomonadota</taxon>
        <taxon>Alphaproteobacteria</taxon>
        <taxon>Hyphomicrobiales</taxon>
        <taxon>Rhizobiaceae</taxon>
        <taxon>Rhizobium/Agrobacterium group</taxon>
        <taxon>Agrobacterium</taxon>
        <taxon>Agrobacterium tumefaciens complex</taxon>
    </lineage>
</organism>
<evidence type="ECO:0000313" key="3">
    <source>
        <dbReference type="Proteomes" id="UP000191897"/>
    </source>
</evidence>
<sequence>MRLAIIIPCYNERDNIPLIISRLRETIGERNDVDVVLVDNGSTDGSDAVLANTLDAGSPIRSVKVPKNQGYGYGILFGLASTDADVLAWTHADMQTDPNDVLVGFDRMRQCGNSKVIVKGRRKNRRFLEAFFTFGMQVLAAFALRIRLSDVNAQPKIFPRSFYENFIREKAPHDFSLDLFLLYQAQVNEYSVVEIPVIFAERVHGVAKGGGSWKTRMKLIRRTVAYIFDLRRSLILKRDNQV</sequence>
<dbReference type="PANTHER" id="PTHR48090:SF7">
    <property type="entry name" value="RFBJ PROTEIN"/>
    <property type="match status" value="1"/>
</dbReference>
<proteinExistence type="predicted"/>
<protein>
    <submittedName>
        <fullName evidence="2">Glycosyl transferase family 2</fullName>
    </submittedName>
</protein>
<dbReference type="CDD" id="cd04179">
    <property type="entry name" value="DPM_DPG-synthase_like"/>
    <property type="match status" value="1"/>
</dbReference>
<feature type="domain" description="Glycosyltransferase 2-like" evidence="1">
    <location>
        <begin position="5"/>
        <end position="124"/>
    </location>
</feature>
<dbReference type="InterPro" id="IPR029044">
    <property type="entry name" value="Nucleotide-diphossugar_trans"/>
</dbReference>
<name>A0A1S7RA55_AGRTU</name>
<dbReference type="SUPFAM" id="SSF53448">
    <property type="entry name" value="Nucleotide-diphospho-sugar transferases"/>
    <property type="match status" value="1"/>
</dbReference>
<dbReference type="Proteomes" id="UP000191897">
    <property type="component" value="Unassembled WGS sequence"/>
</dbReference>
<evidence type="ECO:0000313" key="2">
    <source>
        <dbReference type="EMBL" id="CUX49254.1"/>
    </source>
</evidence>
<reference evidence="2 3" key="1">
    <citation type="submission" date="2016-01" db="EMBL/GenBank/DDBJ databases">
        <authorList>
            <person name="Oliw E.H."/>
        </authorList>
    </citation>
    <scope>NUCLEOTIDE SEQUENCE [LARGE SCALE GENOMIC DNA]</scope>
    <source>
        <strain evidence="2 3">Kerr 14</strain>
    </source>
</reference>
<dbReference type="InterPro" id="IPR001173">
    <property type="entry name" value="Glyco_trans_2-like"/>
</dbReference>
<dbReference type="AlphaFoldDB" id="A0A1S7RA55"/>
<evidence type="ECO:0000259" key="1">
    <source>
        <dbReference type="Pfam" id="PF00535"/>
    </source>
</evidence>
<dbReference type="InterPro" id="IPR050256">
    <property type="entry name" value="Glycosyltransferase_2"/>
</dbReference>
<dbReference type="Pfam" id="PF00535">
    <property type="entry name" value="Glycos_transf_2"/>
    <property type="match status" value="1"/>
</dbReference>
<dbReference type="GO" id="GO:0016740">
    <property type="term" value="F:transferase activity"/>
    <property type="evidence" value="ECO:0007669"/>
    <property type="project" value="UniProtKB-KW"/>
</dbReference>
<dbReference type="RefSeq" id="WP_080867338.1">
    <property type="nucleotide sequence ID" value="NZ_LT009731.1"/>
</dbReference>
<dbReference type="EMBL" id="FBWC01000022">
    <property type="protein sequence ID" value="CUX49254.1"/>
    <property type="molecule type" value="Genomic_DNA"/>
</dbReference>